<sequence>MRICIRLVAVLTAIAIGAYGFNLDVKFPLKASGKPGSYFGYSLAVHEHNAVKWLLVGAPRGLNLNNSDVSGALHQCQTGGGDISCTRFTNFPTDMEAANQWLGASVVSRNGTAMVCAPRTGEKVTGECFYGQGSLPSFTSYMPWNEAFCEVGFSAALSSDGKRFYTGGPSCDLNAGRLIASTGPDESNPDLLSGDLAFYAYAIAAGNVLNKREGLVVSIGFHQNSKFSGKVVLIDSLAGLRPVSSLVGYQSGEHFGASLAVFDINNDGRDDIVIGAPHHTDYKNSEIKFDVGAVYVYYQTPKGLYQRGSFYELLLKGQTTGAQFGFAVAELGDTNGDGIKDLAVGAPYGNDGSGTVYIYHGSDLGLRSKAGQVIHGHSFNSPIRSFGFSFVTGGNDFDRNAYSDLIVGAYLSDMVVNLPARPVVKVQSEISFDPAFITLEKKECQVPSTTTGSSPVAVSCAKLRYCLVYGGTGVPGNINTNITVTLDVKQPKANRLLFMKTNDNRLTKVIGLTEKNKLCQEEMVYVRPDIRDKLSTMDVNLVTSLVETPGPLSAILDIYEGKGSSSNFLSIFRDCGSDLICVPDLQMKAVMSSETYIQGSDERWTIDVEIHNDGEDAFGADFYLHLPPVLSFINTDKEYTDQSILCFPPGEINGLALRCEVGNPLPAMKTARLRVILQPTPGDDAFVSFLAETNSTNKEDDSTKSDNSKLLQLTFKAETKLALSGWSRPEALVVNMTALQLNESTALPQYTQFYEVQNIGPSDVIGAKFRIVTPTHTPEGYAISELTAQPTVTEGNANCDPVQLTSNPNVGVINIDCVTEKMNNSERIVIRLNGRLSSEALLKQLNTDIFTLRTVMTANIIGLPYGQDGSQIPVVKTEVVVNVTKIKKELNVLKATPWWIPFVSAVVAVLVAAAIAGVLHRLGFFKRNRPMPMTATLASGPESQPLQETGENPKRPMSEMDNMVDEESS</sequence>
<accession>A0A162PIG7</accession>
<dbReference type="PANTHER" id="PTHR23220:SF133">
    <property type="entry name" value="INTEGRIN ALPHA-PS2"/>
    <property type="match status" value="1"/>
</dbReference>
<organism evidence="17 18">
    <name type="scientific">Daphnia magna</name>
    <dbReference type="NCBI Taxonomy" id="35525"/>
    <lineage>
        <taxon>Eukaryota</taxon>
        <taxon>Metazoa</taxon>
        <taxon>Ecdysozoa</taxon>
        <taxon>Arthropoda</taxon>
        <taxon>Crustacea</taxon>
        <taxon>Branchiopoda</taxon>
        <taxon>Diplostraca</taxon>
        <taxon>Cladocera</taxon>
        <taxon>Anomopoda</taxon>
        <taxon>Daphniidae</taxon>
        <taxon>Daphnia</taxon>
    </lineage>
</organism>
<evidence type="ECO:0000256" key="6">
    <source>
        <dbReference type="ARBA" id="ARBA00022889"/>
    </source>
</evidence>
<dbReference type="InterPro" id="IPR013517">
    <property type="entry name" value="FG-GAP"/>
</dbReference>
<dbReference type="GO" id="GO:0005178">
    <property type="term" value="F:integrin binding"/>
    <property type="evidence" value="ECO:0007669"/>
    <property type="project" value="TreeGrafter"/>
</dbReference>
<keyword evidence="18" id="KW-1185">Reference proteome</keyword>
<feature type="domain" description="Integrin alpha second immunoglobulin-like" evidence="16">
    <location>
        <begin position="575"/>
        <end position="704"/>
    </location>
</feature>
<keyword evidence="7 13" id="KW-1133">Transmembrane helix</keyword>
<feature type="region of interest" description="Disordered" evidence="14">
    <location>
        <begin position="935"/>
        <end position="969"/>
    </location>
</feature>
<feature type="domain" description="Integrin alpha first immunoglubulin-like" evidence="15">
    <location>
        <begin position="420"/>
        <end position="549"/>
    </location>
</feature>
<dbReference type="GO" id="GO:0008305">
    <property type="term" value="C:integrin complex"/>
    <property type="evidence" value="ECO:0007669"/>
    <property type="project" value="InterPro"/>
</dbReference>
<evidence type="ECO:0000256" key="1">
    <source>
        <dbReference type="ARBA" id="ARBA00004479"/>
    </source>
</evidence>
<dbReference type="InterPro" id="IPR048285">
    <property type="entry name" value="Integrin_alpha_Ig-like_2"/>
</dbReference>
<name>A0A162PIG7_9CRUS</name>
<keyword evidence="3 13" id="KW-0812">Transmembrane</keyword>
<dbReference type="Pfam" id="PF08441">
    <property type="entry name" value="Integrin_A_Ig_1"/>
    <property type="match status" value="1"/>
</dbReference>
<dbReference type="InterPro" id="IPR013519">
    <property type="entry name" value="Int_alpha_beta-p"/>
</dbReference>
<dbReference type="Gene3D" id="1.20.5.930">
    <property type="entry name" value="Bicelle-embedded integrin alpha(iib) transmembrane segment"/>
    <property type="match status" value="1"/>
</dbReference>
<keyword evidence="9 13" id="KW-0472">Membrane</keyword>
<dbReference type="InterPro" id="IPR032695">
    <property type="entry name" value="Integrin_dom_sf"/>
</dbReference>
<feature type="repeat" description="FG-GAP" evidence="12">
    <location>
        <begin position="22"/>
        <end position="85"/>
    </location>
</feature>
<dbReference type="Pfam" id="PF20805">
    <property type="entry name" value="Integrin_A_Ig_2"/>
    <property type="match status" value="1"/>
</dbReference>
<dbReference type="STRING" id="35525.A0A162PIG7"/>
<dbReference type="OrthoDB" id="5573735at2759"/>
<feature type="repeat" description="FG-GAP" evidence="12">
    <location>
        <begin position="372"/>
        <end position="435"/>
    </location>
</feature>
<dbReference type="GO" id="GO:0007157">
    <property type="term" value="P:heterophilic cell-cell adhesion via plasma membrane cell adhesion molecules"/>
    <property type="evidence" value="ECO:0007669"/>
    <property type="project" value="UniProtKB-ARBA"/>
</dbReference>
<keyword evidence="6 13" id="KW-0130">Cell adhesion</keyword>
<protein>
    <submittedName>
        <fullName evidence="17">Integrin alpha-PS4</fullName>
    </submittedName>
</protein>
<evidence type="ECO:0000256" key="14">
    <source>
        <dbReference type="SAM" id="MobiDB-lite"/>
    </source>
</evidence>
<dbReference type="InterPro" id="IPR000413">
    <property type="entry name" value="Integrin_alpha"/>
</dbReference>
<keyword evidence="4" id="KW-0732">Signal</keyword>
<evidence type="ECO:0000256" key="4">
    <source>
        <dbReference type="ARBA" id="ARBA00022729"/>
    </source>
</evidence>
<evidence type="ECO:0000259" key="15">
    <source>
        <dbReference type="Pfam" id="PF08441"/>
    </source>
</evidence>
<dbReference type="EMBL" id="LRGB01000512">
    <property type="protein sequence ID" value="KZS18876.1"/>
    <property type="molecule type" value="Genomic_DNA"/>
</dbReference>
<dbReference type="GO" id="GO:0007229">
    <property type="term" value="P:integrin-mediated signaling pathway"/>
    <property type="evidence" value="ECO:0007669"/>
    <property type="project" value="UniProtKB-KW"/>
</dbReference>
<dbReference type="GO" id="GO:0048513">
    <property type="term" value="P:animal organ development"/>
    <property type="evidence" value="ECO:0007669"/>
    <property type="project" value="UniProtKB-ARBA"/>
</dbReference>
<evidence type="ECO:0000256" key="12">
    <source>
        <dbReference type="PROSITE-ProRule" id="PRU00803"/>
    </source>
</evidence>
<evidence type="ECO:0000256" key="9">
    <source>
        <dbReference type="ARBA" id="ARBA00023136"/>
    </source>
</evidence>
<dbReference type="Pfam" id="PF01839">
    <property type="entry name" value="FG-GAP"/>
    <property type="match status" value="2"/>
</dbReference>
<evidence type="ECO:0000256" key="10">
    <source>
        <dbReference type="ARBA" id="ARBA00023170"/>
    </source>
</evidence>
<reference evidence="17 18" key="1">
    <citation type="submission" date="2016-03" db="EMBL/GenBank/DDBJ databases">
        <title>EvidentialGene: Evidence-directed Construction of Genes on Genomes.</title>
        <authorList>
            <person name="Gilbert D.G."/>
            <person name="Choi J.-H."/>
            <person name="Mockaitis K."/>
            <person name="Colbourne J."/>
            <person name="Pfrender M."/>
        </authorList>
    </citation>
    <scope>NUCLEOTIDE SEQUENCE [LARGE SCALE GENOMIC DNA]</scope>
    <source>
        <strain evidence="17 18">Xinb3</strain>
        <tissue evidence="17">Complete organism</tissue>
    </source>
</reference>
<comment type="similarity">
    <text evidence="2 13">Belongs to the integrin alpha chain family.</text>
</comment>
<evidence type="ECO:0000256" key="11">
    <source>
        <dbReference type="ARBA" id="ARBA00023180"/>
    </source>
</evidence>
<dbReference type="Gene3D" id="2.130.10.130">
    <property type="entry name" value="Integrin alpha, N-terminal"/>
    <property type="match status" value="1"/>
</dbReference>
<dbReference type="GO" id="GO:0007160">
    <property type="term" value="P:cell-matrix adhesion"/>
    <property type="evidence" value="ECO:0007669"/>
    <property type="project" value="TreeGrafter"/>
</dbReference>
<dbReference type="InterPro" id="IPR028994">
    <property type="entry name" value="Integrin_alpha_N"/>
</dbReference>
<evidence type="ECO:0000256" key="8">
    <source>
        <dbReference type="ARBA" id="ARBA00023037"/>
    </source>
</evidence>
<dbReference type="InterPro" id="IPR013649">
    <property type="entry name" value="Integrin_alpha_Ig-like_1"/>
</dbReference>
<keyword evidence="5" id="KW-0677">Repeat</keyword>
<dbReference type="SUPFAM" id="SSF69179">
    <property type="entry name" value="Integrin domains"/>
    <property type="match status" value="3"/>
</dbReference>
<evidence type="ECO:0000313" key="18">
    <source>
        <dbReference type="Proteomes" id="UP000076858"/>
    </source>
</evidence>
<evidence type="ECO:0000256" key="2">
    <source>
        <dbReference type="ARBA" id="ARBA00008054"/>
    </source>
</evidence>
<dbReference type="GO" id="GO:0033627">
    <property type="term" value="P:cell adhesion mediated by integrin"/>
    <property type="evidence" value="ECO:0007669"/>
    <property type="project" value="TreeGrafter"/>
</dbReference>
<feature type="compositionally biased region" description="Polar residues" evidence="14">
    <location>
        <begin position="941"/>
        <end position="950"/>
    </location>
</feature>
<proteinExistence type="inferred from homology"/>
<dbReference type="PRINTS" id="PR01185">
    <property type="entry name" value="INTEGRINA"/>
</dbReference>
<dbReference type="Gene3D" id="2.60.40.1530">
    <property type="entry name" value="ntegrin, alpha v. Chain A, domain 4"/>
    <property type="match status" value="2"/>
</dbReference>
<feature type="repeat" description="FG-GAP" evidence="12">
    <location>
        <begin position="311"/>
        <end position="368"/>
    </location>
</feature>
<feature type="repeat" description="FG-GAP" evidence="12">
    <location>
        <begin position="240"/>
        <end position="306"/>
    </location>
</feature>
<dbReference type="Proteomes" id="UP000076858">
    <property type="component" value="Unassembled WGS sequence"/>
</dbReference>
<evidence type="ECO:0000256" key="5">
    <source>
        <dbReference type="ARBA" id="ARBA00022737"/>
    </source>
</evidence>
<dbReference type="GO" id="GO:0009897">
    <property type="term" value="C:external side of plasma membrane"/>
    <property type="evidence" value="ECO:0007669"/>
    <property type="project" value="TreeGrafter"/>
</dbReference>
<dbReference type="Gene3D" id="2.60.40.1510">
    <property type="entry name" value="ntegrin, alpha v. Chain A, domain 3"/>
    <property type="match status" value="1"/>
</dbReference>
<dbReference type="SMART" id="SM00191">
    <property type="entry name" value="Int_alpha"/>
    <property type="match status" value="4"/>
</dbReference>
<evidence type="ECO:0000259" key="16">
    <source>
        <dbReference type="Pfam" id="PF20805"/>
    </source>
</evidence>
<dbReference type="SUPFAM" id="SSF69318">
    <property type="entry name" value="Integrin alpha N-terminal domain"/>
    <property type="match status" value="1"/>
</dbReference>
<comment type="caution">
    <text evidence="17">The sequence shown here is derived from an EMBL/GenBank/DDBJ whole genome shotgun (WGS) entry which is preliminary data.</text>
</comment>
<dbReference type="PROSITE" id="PS51470">
    <property type="entry name" value="FG_GAP"/>
    <property type="match status" value="4"/>
</dbReference>
<feature type="transmembrane region" description="Helical" evidence="13">
    <location>
        <begin position="898"/>
        <end position="919"/>
    </location>
</feature>
<evidence type="ECO:0000313" key="17">
    <source>
        <dbReference type="EMBL" id="KZS18876.1"/>
    </source>
</evidence>
<evidence type="ECO:0000256" key="3">
    <source>
        <dbReference type="ARBA" id="ARBA00022692"/>
    </source>
</evidence>
<evidence type="ECO:0000256" key="7">
    <source>
        <dbReference type="ARBA" id="ARBA00022989"/>
    </source>
</evidence>
<comment type="subcellular location">
    <subcellularLocation>
        <location evidence="1 13">Membrane</location>
        <topology evidence="1 13">Single-pass type I membrane protein</topology>
    </subcellularLocation>
</comment>
<dbReference type="PANTHER" id="PTHR23220">
    <property type="entry name" value="INTEGRIN ALPHA"/>
    <property type="match status" value="1"/>
</dbReference>
<evidence type="ECO:0000256" key="13">
    <source>
        <dbReference type="RuleBase" id="RU003762"/>
    </source>
</evidence>
<gene>
    <name evidence="17" type="ORF">APZ42_015460</name>
</gene>
<keyword evidence="11" id="KW-0325">Glycoprotein</keyword>
<dbReference type="AlphaFoldDB" id="A0A162PIG7"/>
<keyword evidence="8 13" id="KW-0401">Integrin</keyword>
<dbReference type="Gene3D" id="2.60.40.1460">
    <property type="entry name" value="Integrin domains. Chain A, domain 2"/>
    <property type="match status" value="1"/>
</dbReference>
<keyword evidence="10 13" id="KW-0675">Receptor</keyword>